<dbReference type="EMBL" id="CP074126">
    <property type="protein sequence ID" value="QUS54298.1"/>
    <property type="molecule type" value="Genomic_DNA"/>
</dbReference>
<evidence type="ECO:0000256" key="8">
    <source>
        <dbReference type="ARBA" id="ARBA00023136"/>
    </source>
</evidence>
<keyword evidence="6 10" id="KW-0406">Ion transport</keyword>
<evidence type="ECO:0000256" key="2">
    <source>
        <dbReference type="ARBA" id="ARBA00022448"/>
    </source>
</evidence>
<protein>
    <recommendedName>
        <fullName evidence="10">Porin</fullName>
    </recommendedName>
</protein>
<feature type="chain" id="PRO_5044969602" description="Porin" evidence="10">
    <location>
        <begin position="22"/>
        <end position="388"/>
    </location>
</feature>
<comment type="function">
    <text evidence="10">Forms passive diffusion pores that allow small molecular weight hydrophilic materials across the outer membrane.</text>
</comment>
<keyword evidence="9 10" id="KW-0998">Cell outer membrane</keyword>
<evidence type="ECO:0000256" key="6">
    <source>
        <dbReference type="ARBA" id="ARBA00023065"/>
    </source>
</evidence>
<comment type="similarity">
    <text evidence="1 10">Belongs to the alphaproteobacteria porin family.</text>
</comment>
<evidence type="ECO:0000256" key="1">
    <source>
        <dbReference type="ARBA" id="ARBA00009521"/>
    </source>
</evidence>
<sequence>MNVKTLALAAAAAAAATSAQAADLPLAAEPVNYVKACDAFGAGYFQLPGKETCIKLGGRIRAQYVSHNLQDGLGDVTKEGTAAVTATVTDTSGATHEITVKEAEEEETNDYSSYVRGYLYFTSMTATDIGTIKTYTEFQGEWNQDGVSSTKVNDAWVQIGADYGSFLFGRESSQFDGFTGYTWIVPGGISLSDVSTLQASFTADLGNGFTAVASVEDSSYRGGEDNGVDIVGALKISQGWGSFQLSGAAHNKADEDGYGYAAGATATFNLDMVREGTEITFQAQYADEAGAYITSDKDDAAKTGYSLSGGLETALSDKVSAQLDVSHVAFDDDSADYTKTSVNGSIVYSPVAGLGLALAAGWNTQDDDDAATKFEDETKIGARVQYTF</sequence>
<dbReference type="Proteomes" id="UP000680706">
    <property type="component" value="Chromosome"/>
</dbReference>
<dbReference type="RefSeq" id="WP_075697023.1">
    <property type="nucleotide sequence ID" value="NZ_CP074126.1"/>
</dbReference>
<keyword evidence="8 10" id="KW-0472">Membrane</keyword>
<evidence type="ECO:0000256" key="3">
    <source>
        <dbReference type="ARBA" id="ARBA00022452"/>
    </source>
</evidence>
<comment type="subcellular location">
    <subcellularLocation>
        <location evidence="10">Cell outer membrane</location>
        <topology evidence="10">Multi-pass membrane protein</topology>
    </subcellularLocation>
</comment>
<keyword evidence="2 10" id="KW-0813">Transport</keyword>
<evidence type="ECO:0000313" key="12">
    <source>
        <dbReference type="Proteomes" id="UP000680706"/>
    </source>
</evidence>
<keyword evidence="4 10" id="KW-0812">Transmembrane</keyword>
<dbReference type="SUPFAM" id="SSF56935">
    <property type="entry name" value="Porins"/>
    <property type="match status" value="1"/>
</dbReference>
<evidence type="ECO:0000256" key="10">
    <source>
        <dbReference type="RuleBase" id="RU364005"/>
    </source>
</evidence>
<name>A0ABX8AI61_9HYPH</name>
<proteinExistence type="inferred from homology"/>
<keyword evidence="3 10" id="KW-1134">Transmembrane beta strand</keyword>
<accession>A0ABX8AI61</accession>
<dbReference type="InterPro" id="IPR003684">
    <property type="entry name" value="Porin_alphabac"/>
</dbReference>
<keyword evidence="7 10" id="KW-0626">Porin</keyword>
<feature type="signal peptide" evidence="10">
    <location>
        <begin position="1"/>
        <end position="21"/>
    </location>
</feature>
<gene>
    <name evidence="11" type="ORF">KGB56_12895</name>
</gene>
<evidence type="ECO:0000256" key="7">
    <source>
        <dbReference type="ARBA" id="ARBA00023114"/>
    </source>
</evidence>
<dbReference type="Pfam" id="PF02530">
    <property type="entry name" value="Porin_2"/>
    <property type="match status" value="1"/>
</dbReference>
<keyword evidence="5 10" id="KW-0732">Signal</keyword>
<organism evidence="11 12">
    <name type="scientific">Pseudovibrio brasiliensis</name>
    <dbReference type="NCBI Taxonomy" id="1898042"/>
    <lineage>
        <taxon>Bacteria</taxon>
        <taxon>Pseudomonadati</taxon>
        <taxon>Pseudomonadota</taxon>
        <taxon>Alphaproteobacteria</taxon>
        <taxon>Hyphomicrobiales</taxon>
        <taxon>Stappiaceae</taxon>
        <taxon>Pseudovibrio</taxon>
    </lineage>
</organism>
<evidence type="ECO:0000256" key="4">
    <source>
        <dbReference type="ARBA" id="ARBA00022692"/>
    </source>
</evidence>
<evidence type="ECO:0000256" key="5">
    <source>
        <dbReference type="ARBA" id="ARBA00022729"/>
    </source>
</evidence>
<comment type="domain">
    <text evidence="10">Consists of 16-stranded beta-barrel sheets, with large surface-exposed loops, that form a transmembrane pore at the center of each barrel. The pore is partially ocluded by a peptide loop that folds into the pore lumen.</text>
</comment>
<keyword evidence="12" id="KW-1185">Reference proteome</keyword>
<reference evidence="11 12" key="1">
    <citation type="journal article" date="2021" name="Angew. Chem. Int. Ed. Engl.">
        <title>A novel family of nonribosomal peptides modulate collective behavior in Pseudovibrio bacteria isolated from marine sponges.</title>
        <authorList>
            <person name="Ioca L.P."/>
            <person name="Dai Y."/>
            <person name="Kunakom S."/>
            <person name="Diaz-Espinosa J."/>
            <person name="Krunic A."/>
            <person name="Crnkovic C.M."/>
            <person name="Orjala J."/>
            <person name="Sanchez L.M."/>
            <person name="Ferreira A.G."/>
            <person name="Berlinck R.G.S."/>
            <person name="Eustaquio A.S."/>
        </authorList>
    </citation>
    <scope>NUCLEOTIDE SEQUENCE [LARGE SCALE GENOMIC DNA]</scope>
    <source>
        <strain evidence="11 12">Ab134</strain>
    </source>
</reference>
<evidence type="ECO:0000256" key="9">
    <source>
        <dbReference type="ARBA" id="ARBA00023237"/>
    </source>
</evidence>
<evidence type="ECO:0000313" key="11">
    <source>
        <dbReference type="EMBL" id="QUS54298.1"/>
    </source>
</evidence>